<dbReference type="GO" id="GO:0022857">
    <property type="term" value="F:transmembrane transporter activity"/>
    <property type="evidence" value="ECO:0007669"/>
    <property type="project" value="TreeGrafter"/>
</dbReference>
<evidence type="ECO:0000256" key="6">
    <source>
        <dbReference type="ARBA" id="ARBA00038076"/>
    </source>
</evidence>
<feature type="transmembrane region" description="Helical" evidence="7">
    <location>
        <begin position="510"/>
        <end position="532"/>
    </location>
</feature>
<protein>
    <submittedName>
        <fullName evidence="10">ABC transporter permease</fullName>
    </submittedName>
</protein>
<keyword evidence="3 7" id="KW-0812">Transmembrane</keyword>
<dbReference type="GO" id="GO:0005886">
    <property type="term" value="C:plasma membrane"/>
    <property type="evidence" value="ECO:0007669"/>
    <property type="project" value="UniProtKB-SubCell"/>
</dbReference>
<gene>
    <name evidence="10" type="ORF">Uis1B_1411</name>
</gene>
<dbReference type="Pfam" id="PF02687">
    <property type="entry name" value="FtsX"/>
    <property type="match status" value="2"/>
</dbReference>
<feature type="domain" description="MacB-like periplasmic core" evidence="9">
    <location>
        <begin position="21"/>
        <end position="217"/>
    </location>
</feature>
<evidence type="ECO:0000256" key="4">
    <source>
        <dbReference type="ARBA" id="ARBA00022989"/>
    </source>
</evidence>
<evidence type="ECO:0000256" key="1">
    <source>
        <dbReference type="ARBA" id="ARBA00004651"/>
    </source>
</evidence>
<feature type="transmembrane region" description="Helical" evidence="7">
    <location>
        <begin position="16"/>
        <end position="37"/>
    </location>
</feature>
<evidence type="ECO:0000259" key="9">
    <source>
        <dbReference type="Pfam" id="PF12704"/>
    </source>
</evidence>
<proteinExistence type="inferred from homology"/>
<evidence type="ECO:0000256" key="2">
    <source>
        <dbReference type="ARBA" id="ARBA00022475"/>
    </source>
</evidence>
<feature type="transmembrane region" description="Helical" evidence="7">
    <location>
        <begin position="840"/>
        <end position="860"/>
    </location>
</feature>
<feature type="domain" description="ABC3 transporter permease C-terminal" evidence="8">
    <location>
        <begin position="277"/>
        <end position="395"/>
    </location>
</feature>
<evidence type="ECO:0000313" key="10">
    <source>
        <dbReference type="EMBL" id="PLS30829.1"/>
    </source>
</evidence>
<comment type="similarity">
    <text evidence="6">Belongs to the ABC-4 integral membrane protein family.</text>
</comment>
<dbReference type="Proteomes" id="UP000235050">
    <property type="component" value="Unassembled WGS sequence"/>
</dbReference>
<evidence type="ECO:0000259" key="8">
    <source>
        <dbReference type="Pfam" id="PF02687"/>
    </source>
</evidence>
<evidence type="ECO:0000256" key="5">
    <source>
        <dbReference type="ARBA" id="ARBA00023136"/>
    </source>
</evidence>
<accession>A0A2N5J9E4</accession>
<dbReference type="RefSeq" id="WP_101616940.1">
    <property type="nucleotide sequence ID" value="NZ_NMWU01000024.1"/>
</dbReference>
<dbReference type="InterPro" id="IPR003838">
    <property type="entry name" value="ABC3_permease_C"/>
</dbReference>
<dbReference type="PANTHER" id="PTHR30572:SF4">
    <property type="entry name" value="ABC TRANSPORTER PERMEASE YTRF"/>
    <property type="match status" value="1"/>
</dbReference>
<evidence type="ECO:0000256" key="3">
    <source>
        <dbReference type="ARBA" id="ARBA00022692"/>
    </source>
</evidence>
<feature type="transmembrane region" description="Helical" evidence="7">
    <location>
        <begin position="455"/>
        <end position="478"/>
    </location>
</feature>
<reference evidence="10 11" key="1">
    <citation type="submission" date="2017-07" db="EMBL/GenBank/DDBJ databases">
        <title>Bifidobacterium novel species.</title>
        <authorList>
            <person name="Lugli G.A."/>
            <person name="Milani C."/>
            <person name="Duranti S."/>
            <person name="Mangifesta M."/>
        </authorList>
    </citation>
    <scope>NUCLEOTIDE SEQUENCE [LARGE SCALE GENOMIC DNA]</scope>
    <source>
        <strain evidence="11">Uis1B</strain>
    </source>
</reference>
<feature type="transmembrane region" description="Helical" evidence="7">
    <location>
        <begin position="802"/>
        <end position="828"/>
    </location>
</feature>
<dbReference type="OrthoDB" id="9780560at2"/>
<keyword evidence="5 7" id="KW-0472">Membrane</keyword>
<organism evidence="10 11">
    <name type="scientific">Bifidobacterium margollesii</name>
    <dbReference type="NCBI Taxonomy" id="2020964"/>
    <lineage>
        <taxon>Bacteria</taxon>
        <taxon>Bacillati</taxon>
        <taxon>Actinomycetota</taxon>
        <taxon>Actinomycetes</taxon>
        <taxon>Bifidobacteriales</taxon>
        <taxon>Bifidobacteriaceae</taxon>
        <taxon>Bifidobacterium</taxon>
    </lineage>
</organism>
<dbReference type="AlphaFoldDB" id="A0A2N5J9E4"/>
<sequence>MFSITIGMMKRGAKMLVPAGIAIIIGTAFIAATLLFGNAMNDTLKRMTTAQYGDANYSIGFDTSIADADDADMDYLYSRTISDFHPERLRAVEGVKGLRFEARAEAVAANGDRHANMFAVTTSAERGLLPVTVTQGIQPAAGGQVALQESTAKQLGVGIGDAITLASKGASSDIQARVVGLTRDDAGAYPYYGGASLLSDDLMAAISGVADFGRVNATTAYLDIDGEPAAMKTTIDTINRILPKRFAVQSRDKAAEDAVKSLSGGDTDIVTTFLLGFGALAMLVAALVIANTFQVLVAQRRRTLALLRTIGAGKGQLYASVLFEAGLLGLVASALGVGLGLALMGAVTASGLTSSIGMPMRLVPDWRVFVVPIAFGVVMTVIASLSSARTATSVTPLEALRPIELSETRRTGVMRGVLSALMLAAGLAMCAYAAWQMHWYGMGRDSMIADHYSTVLVVAIGGCALVFLGLIISAVYWLPRALYGAGALVSLAGPSAKVAHANIQKNPRRVAATGAALLIGVTLVSTIATGAASGKATMSEALTTRYSVDMIASGDDMTDAQAARAAKVKGVASSIYAPITTVNAKDAHGANITTLVVGVDGSNDLRKVMHADLGGTTIGEGTILMPERSAFDGKDFAFTNGRVELTAAGATGGGKDALTLDVRQADYRRVSADYAAVAFVNVRHFTDGDLKTDGHMLLMRIDADGAGTTLNDVFTGVQSAFTDSAGVTVIGPIAERAQWETMINAMMALLVGLIAVAVLIALVGVANTLSLSVIERTRESATLRAIGMTQGQLRRSLAIEALLLALVSGLAGVVLGAGFGWLGSYMVFSLYGTVVFPFDWTVNGATLGIAAIAALLASVAPARRAVKTPPVEALAEA</sequence>
<feature type="transmembrane region" description="Helical" evidence="7">
    <location>
        <begin position="746"/>
        <end position="774"/>
    </location>
</feature>
<comment type="caution">
    <text evidence="10">The sequence shown here is derived from an EMBL/GenBank/DDBJ whole genome shotgun (WGS) entry which is preliminary data.</text>
</comment>
<feature type="transmembrane region" description="Helical" evidence="7">
    <location>
        <begin position="366"/>
        <end position="385"/>
    </location>
</feature>
<comment type="subcellular location">
    <subcellularLocation>
        <location evidence="1">Cell membrane</location>
        <topology evidence="1">Multi-pass membrane protein</topology>
    </subcellularLocation>
</comment>
<keyword evidence="4 7" id="KW-1133">Transmembrane helix</keyword>
<evidence type="ECO:0000256" key="7">
    <source>
        <dbReference type="SAM" id="Phobius"/>
    </source>
</evidence>
<evidence type="ECO:0000313" key="11">
    <source>
        <dbReference type="Proteomes" id="UP000235050"/>
    </source>
</evidence>
<feature type="transmembrane region" description="Helical" evidence="7">
    <location>
        <begin position="416"/>
        <end position="435"/>
    </location>
</feature>
<keyword evidence="11" id="KW-1185">Reference proteome</keyword>
<dbReference type="Pfam" id="PF12704">
    <property type="entry name" value="MacB_PCD"/>
    <property type="match status" value="1"/>
</dbReference>
<dbReference type="PANTHER" id="PTHR30572">
    <property type="entry name" value="MEMBRANE COMPONENT OF TRANSPORTER-RELATED"/>
    <property type="match status" value="1"/>
</dbReference>
<feature type="domain" description="ABC3 transporter permease C-terminal" evidence="8">
    <location>
        <begin position="753"/>
        <end position="870"/>
    </location>
</feature>
<dbReference type="InterPro" id="IPR050250">
    <property type="entry name" value="Macrolide_Exporter_MacB"/>
</dbReference>
<feature type="transmembrane region" description="Helical" evidence="7">
    <location>
        <begin position="273"/>
        <end position="297"/>
    </location>
</feature>
<dbReference type="EMBL" id="NMWU01000024">
    <property type="protein sequence ID" value="PLS30829.1"/>
    <property type="molecule type" value="Genomic_DNA"/>
</dbReference>
<keyword evidence="2" id="KW-1003">Cell membrane</keyword>
<dbReference type="InterPro" id="IPR025857">
    <property type="entry name" value="MacB_PCD"/>
</dbReference>
<feature type="transmembrane region" description="Helical" evidence="7">
    <location>
        <begin position="317"/>
        <end position="346"/>
    </location>
</feature>
<name>A0A2N5J9E4_9BIFI</name>